<evidence type="ECO:0000256" key="1">
    <source>
        <dbReference type="ARBA" id="ARBA00009500"/>
    </source>
</evidence>
<dbReference type="SMART" id="SM00093">
    <property type="entry name" value="SERPIN"/>
    <property type="match status" value="1"/>
</dbReference>
<dbReference type="OrthoDB" id="1063785at2759"/>
<evidence type="ECO:0000313" key="9">
    <source>
        <dbReference type="RefSeq" id="XP_008444655.1"/>
    </source>
</evidence>
<evidence type="ECO:0000256" key="4">
    <source>
        <dbReference type="RuleBase" id="RU000411"/>
    </source>
</evidence>
<dbReference type="RefSeq" id="XP_008444655.1">
    <property type="nucleotide sequence ID" value="XM_008446433.1"/>
</dbReference>
<dbReference type="GO" id="GO:0005615">
    <property type="term" value="C:extracellular space"/>
    <property type="evidence" value="ECO:0007669"/>
    <property type="project" value="InterPro"/>
</dbReference>
<dbReference type="FunFam" id="2.30.39.10:FF:000022">
    <property type="entry name" value="Os11g0230400 protein"/>
    <property type="match status" value="1"/>
</dbReference>
<proteinExistence type="inferred from homology"/>
<dbReference type="EnsemblPlants" id="MELO3C010899.2.1">
    <property type="protein sequence ID" value="MELO3C010899.2.1"/>
    <property type="gene ID" value="MELO3C010899.2"/>
</dbReference>
<dbReference type="InParanoid" id="A0A1S3BAT2"/>
<evidence type="ECO:0000256" key="3">
    <source>
        <dbReference type="ARBA" id="ARBA00022900"/>
    </source>
</evidence>
<evidence type="ECO:0000259" key="6">
    <source>
        <dbReference type="SMART" id="SM00093"/>
    </source>
</evidence>
<dbReference type="InterPro" id="IPR023795">
    <property type="entry name" value="Serpin_CS"/>
</dbReference>
<dbReference type="InterPro" id="IPR023796">
    <property type="entry name" value="Serpin_dom"/>
</dbReference>
<dbReference type="AlphaFoldDB" id="A0A1S3BAT2"/>
<dbReference type="InterPro" id="IPR000215">
    <property type="entry name" value="Serpin_fam"/>
</dbReference>
<organism evidence="8 9">
    <name type="scientific">Cucumis melo</name>
    <name type="common">Muskmelon</name>
    <dbReference type="NCBI Taxonomy" id="3656"/>
    <lineage>
        <taxon>Eukaryota</taxon>
        <taxon>Viridiplantae</taxon>
        <taxon>Streptophyta</taxon>
        <taxon>Embryophyta</taxon>
        <taxon>Tracheophyta</taxon>
        <taxon>Spermatophyta</taxon>
        <taxon>Magnoliopsida</taxon>
        <taxon>eudicotyledons</taxon>
        <taxon>Gunneridae</taxon>
        <taxon>Pentapetalae</taxon>
        <taxon>rosids</taxon>
        <taxon>fabids</taxon>
        <taxon>Cucurbitales</taxon>
        <taxon>Cucurbitaceae</taxon>
        <taxon>Benincaseae</taxon>
        <taxon>Cucumis</taxon>
    </lineage>
</organism>
<dbReference type="InterPro" id="IPR042178">
    <property type="entry name" value="Serpin_sf_1"/>
</dbReference>
<dbReference type="Gramene" id="MELO3C010899.2.1">
    <property type="protein sequence ID" value="MELO3C010899.2.1"/>
    <property type="gene ID" value="MELO3C010899.2"/>
</dbReference>
<reference evidence="7" key="1">
    <citation type="submission" date="2023-03" db="UniProtKB">
        <authorList>
            <consortium name="EnsemblPlants"/>
        </authorList>
    </citation>
    <scope>IDENTIFICATION</scope>
</reference>
<keyword evidence="5" id="KW-1133">Transmembrane helix</keyword>
<gene>
    <name evidence="9" type="primary">LOC103487925</name>
    <name evidence="7" type="synonym">103487925</name>
</gene>
<feature type="transmembrane region" description="Helical" evidence="5">
    <location>
        <begin position="40"/>
        <end position="58"/>
    </location>
</feature>
<evidence type="ECO:0000313" key="8">
    <source>
        <dbReference type="Proteomes" id="UP001652600"/>
    </source>
</evidence>
<dbReference type="Gene3D" id="2.30.39.10">
    <property type="entry name" value="Alpha-1-antitrypsin, domain 1"/>
    <property type="match status" value="1"/>
</dbReference>
<dbReference type="InterPro" id="IPR036186">
    <property type="entry name" value="Serpin_sf"/>
</dbReference>
<evidence type="ECO:0000256" key="5">
    <source>
        <dbReference type="SAM" id="Phobius"/>
    </source>
</evidence>
<sequence>MEDMRQAIRNQGDVALAFTKRILLQEKEEADNSNVVVSPLSIHLVLSLVAAGSSGFFLDQLLSFLKFSSLHQLNQFAAQIASIVLADGSSSGGPRLAFPNGVWVEQSLPLKHSFEHLVHNVYEANLCPVDFRTKFNEVTSEVNSWAERHTNGLITDILPNGSVTRLTRLILANALYFKGSWKQKFKPSETQNQEFHLLNGTTIEVPFMSSQEEQYIAAFDGFKVLALPYQQGFDQRHFSMYFFLPDAKDGLPSLIQKLNSQSGFIDNHIPYNRVRVGKFKVPKFKFSFELEVSDTLKGFGLTVPLAGLSEMLECEKTSGELYVKDIFHKSFVEVNEEGTEAAAVTVVVAEIQCLRLPSKSIMDFVADHPFLFAIREDRTGTLLFVGQMVNPLN</sequence>
<name>A0A1S3BAT2_CUCME</name>
<dbReference type="PANTHER" id="PTHR11461:SF211">
    <property type="entry name" value="GH10112P-RELATED"/>
    <property type="match status" value="1"/>
</dbReference>
<dbReference type="Pfam" id="PF00079">
    <property type="entry name" value="Serpin"/>
    <property type="match status" value="1"/>
</dbReference>
<dbReference type="Gene3D" id="3.30.497.10">
    <property type="entry name" value="Antithrombin, subunit I, domain 2"/>
    <property type="match status" value="1"/>
</dbReference>
<dbReference type="FunFam" id="3.30.497.10:FF:000012">
    <property type="entry name" value="Predicted protein"/>
    <property type="match status" value="1"/>
</dbReference>
<dbReference type="eggNOG" id="KOG2392">
    <property type="taxonomic scope" value="Eukaryota"/>
</dbReference>
<evidence type="ECO:0000256" key="2">
    <source>
        <dbReference type="ARBA" id="ARBA00022690"/>
    </source>
</evidence>
<comment type="similarity">
    <text evidence="1 4">Belongs to the serpin family.</text>
</comment>
<dbReference type="KEGG" id="cmo:103487925"/>
<dbReference type="GeneID" id="103487925"/>
<keyword evidence="5" id="KW-0472">Membrane</keyword>
<dbReference type="Proteomes" id="UP001652600">
    <property type="component" value="Chromosome 3"/>
</dbReference>
<dbReference type="GO" id="GO:0004867">
    <property type="term" value="F:serine-type endopeptidase inhibitor activity"/>
    <property type="evidence" value="ECO:0007669"/>
    <property type="project" value="UniProtKB-KW"/>
</dbReference>
<dbReference type="PANTHER" id="PTHR11461">
    <property type="entry name" value="SERINE PROTEASE INHIBITOR, SERPIN"/>
    <property type="match status" value="1"/>
</dbReference>
<dbReference type="CDD" id="cd02043">
    <property type="entry name" value="serpinP_plants"/>
    <property type="match status" value="1"/>
</dbReference>
<dbReference type="SUPFAM" id="SSF56574">
    <property type="entry name" value="Serpins"/>
    <property type="match status" value="1"/>
</dbReference>
<protein>
    <submittedName>
        <fullName evidence="9">Serpin-ZX-like</fullName>
    </submittedName>
</protein>
<feature type="domain" description="Serpin" evidence="6">
    <location>
        <begin position="20"/>
        <end position="391"/>
    </location>
</feature>
<dbReference type="InterPro" id="IPR042185">
    <property type="entry name" value="Serpin_sf_2"/>
</dbReference>
<evidence type="ECO:0000313" key="7">
    <source>
        <dbReference type="EnsemblPlants" id="MELO3C010899.2.1"/>
    </source>
</evidence>
<keyword evidence="3" id="KW-0722">Serine protease inhibitor</keyword>
<reference evidence="9" key="2">
    <citation type="submission" date="2025-04" db="UniProtKB">
        <authorList>
            <consortium name="RefSeq"/>
        </authorList>
    </citation>
    <scope>IDENTIFICATION</scope>
</reference>
<keyword evidence="2" id="KW-0646">Protease inhibitor</keyword>
<keyword evidence="5" id="KW-0812">Transmembrane</keyword>
<accession>A0A1S3BAT2</accession>
<dbReference type="SMR" id="A0A1S3BAT2"/>
<dbReference type="PROSITE" id="PS00284">
    <property type="entry name" value="SERPIN"/>
    <property type="match status" value="1"/>
</dbReference>
<keyword evidence="8" id="KW-1185">Reference proteome</keyword>